<dbReference type="EMBL" id="BPLR01005865">
    <property type="protein sequence ID" value="GIY05672.1"/>
    <property type="molecule type" value="Genomic_DNA"/>
</dbReference>
<evidence type="ECO:0000313" key="1">
    <source>
        <dbReference type="EMBL" id="GIY05672.1"/>
    </source>
</evidence>
<organism evidence="1 2">
    <name type="scientific">Caerostris extrusa</name>
    <name type="common">Bark spider</name>
    <name type="synonym">Caerostris bankana</name>
    <dbReference type="NCBI Taxonomy" id="172846"/>
    <lineage>
        <taxon>Eukaryota</taxon>
        <taxon>Metazoa</taxon>
        <taxon>Ecdysozoa</taxon>
        <taxon>Arthropoda</taxon>
        <taxon>Chelicerata</taxon>
        <taxon>Arachnida</taxon>
        <taxon>Araneae</taxon>
        <taxon>Araneomorphae</taxon>
        <taxon>Entelegynae</taxon>
        <taxon>Araneoidea</taxon>
        <taxon>Araneidae</taxon>
        <taxon>Caerostris</taxon>
    </lineage>
</organism>
<gene>
    <name evidence="1" type="ORF">CEXT_487711</name>
</gene>
<dbReference type="Proteomes" id="UP001054945">
    <property type="component" value="Unassembled WGS sequence"/>
</dbReference>
<dbReference type="AlphaFoldDB" id="A0AAV4QBR8"/>
<proteinExistence type="predicted"/>
<keyword evidence="2" id="KW-1185">Reference proteome</keyword>
<accession>A0AAV4QBR8</accession>
<reference evidence="1 2" key="1">
    <citation type="submission" date="2021-06" db="EMBL/GenBank/DDBJ databases">
        <title>Caerostris extrusa draft genome.</title>
        <authorList>
            <person name="Kono N."/>
            <person name="Arakawa K."/>
        </authorList>
    </citation>
    <scope>NUCLEOTIDE SEQUENCE [LARGE SCALE GENOMIC DNA]</scope>
</reference>
<name>A0AAV4QBR8_CAEEX</name>
<comment type="caution">
    <text evidence="1">The sequence shown here is derived from an EMBL/GenBank/DDBJ whole genome shotgun (WGS) entry which is preliminary data.</text>
</comment>
<evidence type="ECO:0000313" key="2">
    <source>
        <dbReference type="Proteomes" id="UP001054945"/>
    </source>
</evidence>
<protein>
    <submittedName>
        <fullName evidence="1">Uncharacterized protein</fullName>
    </submittedName>
</protein>
<sequence length="125" mass="14075">MCPKLTAMHSRCLQTTSTGHFFGPHCPSKPFGISMPGARPKIPKSNDSRQNRILITSVVTTHRHAFEMSSNDINWSFYLDRTVHQTICNRMPGVGPKIPKSNDSRQNPDINHVRGHVRACLIRVT</sequence>